<comment type="caution">
    <text evidence="1">The sequence shown here is derived from an EMBL/GenBank/DDBJ whole genome shotgun (WGS) entry which is preliminary data.</text>
</comment>
<dbReference type="Gene3D" id="1.10.238.160">
    <property type="match status" value="1"/>
</dbReference>
<dbReference type="Proteomes" id="UP000191160">
    <property type="component" value="Unassembled WGS sequence"/>
</dbReference>
<reference evidence="1 2" key="1">
    <citation type="submission" date="2017-02" db="EMBL/GenBank/DDBJ databases">
        <title>Acinetobacter sp. ANC 4945, whole genome shotgun sequencing project.</title>
        <authorList>
            <person name="Radolfova-Krizova L."/>
            <person name="Al Atrouni A."/>
            <person name="Nemec A."/>
        </authorList>
    </citation>
    <scope>NUCLEOTIDE SEQUENCE [LARGE SCALE GENOMIC DNA]</scope>
    <source>
        <strain evidence="1 2">ANC 4945</strain>
    </source>
</reference>
<organism evidence="1 2">
    <name type="scientific">Acinetobacter amyesii</name>
    <dbReference type="NCBI Taxonomy" id="2942470"/>
    <lineage>
        <taxon>Bacteria</taxon>
        <taxon>Pseudomonadati</taxon>
        <taxon>Pseudomonadota</taxon>
        <taxon>Gammaproteobacteria</taxon>
        <taxon>Moraxellales</taxon>
        <taxon>Moraxellaceae</taxon>
        <taxon>Acinetobacter</taxon>
    </lineage>
</organism>
<proteinExistence type="predicted"/>
<dbReference type="InterPro" id="IPR010260">
    <property type="entry name" value="AlpA"/>
</dbReference>
<name>A0A1T1GWP6_9GAMM</name>
<evidence type="ECO:0008006" key="3">
    <source>
        <dbReference type="Google" id="ProtNLM"/>
    </source>
</evidence>
<protein>
    <recommendedName>
        <fullName evidence="3">AlpA family phage regulatory protein</fullName>
    </recommendedName>
</protein>
<dbReference type="Pfam" id="PF05930">
    <property type="entry name" value="Phage_AlpA"/>
    <property type="match status" value="1"/>
</dbReference>
<evidence type="ECO:0000313" key="1">
    <source>
        <dbReference type="EMBL" id="OOV81993.1"/>
    </source>
</evidence>
<keyword evidence="2" id="KW-1185">Reference proteome</keyword>
<sequence>MTSTHFHADPEFLLTIFDLSSTAERKERIYKDRKGHTRIIKARPPKKGILPMGESTIWEKVRRGEFPQPIKISSRITCWRKSDIVEWLKSKQ</sequence>
<evidence type="ECO:0000313" key="2">
    <source>
        <dbReference type="Proteomes" id="UP000191160"/>
    </source>
</evidence>
<dbReference type="AlphaFoldDB" id="A0A1T1GWP6"/>
<gene>
    <name evidence="1" type="ORF">B1202_10305</name>
</gene>
<dbReference type="EMBL" id="MVKX01000006">
    <property type="protein sequence ID" value="OOV81993.1"/>
    <property type="molecule type" value="Genomic_DNA"/>
</dbReference>
<accession>A0A1T1GWP6</accession>